<organism evidence="2 3">
    <name type="scientific">Roseisolibacter agri</name>
    <dbReference type="NCBI Taxonomy" id="2014610"/>
    <lineage>
        <taxon>Bacteria</taxon>
        <taxon>Pseudomonadati</taxon>
        <taxon>Gemmatimonadota</taxon>
        <taxon>Gemmatimonadia</taxon>
        <taxon>Gemmatimonadales</taxon>
        <taxon>Gemmatimonadaceae</taxon>
        <taxon>Roseisolibacter</taxon>
    </lineage>
</organism>
<protein>
    <submittedName>
        <fullName evidence="2">Uncharacterized protein</fullName>
    </submittedName>
</protein>
<evidence type="ECO:0000313" key="3">
    <source>
        <dbReference type="Proteomes" id="UP001161325"/>
    </source>
</evidence>
<comment type="caution">
    <text evidence="2">The sequence shown here is derived from an EMBL/GenBank/DDBJ whole genome shotgun (WGS) entry which is preliminary data.</text>
</comment>
<feature type="region of interest" description="Disordered" evidence="1">
    <location>
        <begin position="1"/>
        <end position="118"/>
    </location>
</feature>
<reference evidence="2" key="1">
    <citation type="submission" date="2022-08" db="EMBL/GenBank/DDBJ databases">
        <title>Draft genome sequencing of Roseisolibacter agri AW1220.</title>
        <authorList>
            <person name="Tobiishi Y."/>
            <person name="Tonouchi A."/>
        </authorList>
    </citation>
    <scope>NUCLEOTIDE SEQUENCE</scope>
    <source>
        <strain evidence="2">AW1220</strain>
    </source>
</reference>
<name>A0AA37QJX1_9BACT</name>
<evidence type="ECO:0000313" key="2">
    <source>
        <dbReference type="EMBL" id="GLC27870.1"/>
    </source>
</evidence>
<dbReference type="Proteomes" id="UP001161325">
    <property type="component" value="Unassembled WGS sequence"/>
</dbReference>
<sequence>MTDRSSRESKRDSRRDDEREIDRGAIEGDRSEWLERSASSAGDPLTDVEKKGLSILAQADPRGDGSIEGVSAPKEGDVGDNAPIAGSADNVRRNPPLVEDAGLGDGGISASGGAAGGA</sequence>
<accession>A0AA37QJX1</accession>
<feature type="compositionally biased region" description="Basic and acidic residues" evidence="1">
    <location>
        <begin position="1"/>
        <end position="35"/>
    </location>
</feature>
<keyword evidence="3" id="KW-1185">Reference proteome</keyword>
<evidence type="ECO:0000256" key="1">
    <source>
        <dbReference type="SAM" id="MobiDB-lite"/>
    </source>
</evidence>
<gene>
    <name evidence="2" type="ORF">rosag_43830</name>
</gene>
<dbReference type="EMBL" id="BRXS01000007">
    <property type="protein sequence ID" value="GLC27870.1"/>
    <property type="molecule type" value="Genomic_DNA"/>
</dbReference>
<proteinExistence type="predicted"/>
<dbReference type="RefSeq" id="WP_284352299.1">
    <property type="nucleotide sequence ID" value="NZ_BRXS01000007.1"/>
</dbReference>
<dbReference type="AlphaFoldDB" id="A0AA37QJX1"/>
<feature type="compositionally biased region" description="Gly residues" evidence="1">
    <location>
        <begin position="103"/>
        <end position="118"/>
    </location>
</feature>